<proteinExistence type="predicted"/>
<dbReference type="EMBL" id="CM043780">
    <property type="protein sequence ID" value="KAI4836857.1"/>
    <property type="molecule type" value="Genomic_DNA"/>
</dbReference>
<accession>A0ACB9Y7X0</accession>
<dbReference type="Proteomes" id="UP001056978">
    <property type="component" value="Chromosome 12"/>
</dbReference>
<comment type="caution">
    <text evidence="1">The sequence shown here is derived from an EMBL/GenBank/DDBJ whole genome shotgun (WGS) entry which is preliminary data.</text>
</comment>
<evidence type="ECO:0000313" key="1">
    <source>
        <dbReference type="EMBL" id="KAI4836857.1"/>
    </source>
</evidence>
<protein>
    <submittedName>
        <fullName evidence="1">Uncharacterized protein</fullName>
    </submittedName>
</protein>
<reference evidence="1" key="1">
    <citation type="submission" date="2022-06" db="EMBL/GenBank/DDBJ databases">
        <title>The First Complete Genome of the Simian Malaria Parasite Plasmodium brasilianum.</title>
        <authorList>
            <person name="Bajic M."/>
            <person name="Ravishankar S."/>
        </authorList>
    </citation>
    <scope>NUCLEOTIDE SEQUENCE</scope>
    <source>
        <strain evidence="1">Bolivian I</strain>
    </source>
</reference>
<name>A0ACB9Y7X0_PLABR</name>
<gene>
    <name evidence="1" type="ORF">MKS88_004662</name>
</gene>
<sequence length="520" mass="62503">MDALENEMLLFSPNITEINYGIFDLWNRGYNDVDEKGKEKKNKARKRTKIRKKYEVLYLLQNSLYSNLIRIKNEKYRSYVEQYLKDIRNKEKNGDTNIEDEKETIRRKLSKDNVFFAKHNLMNMSNIDNRGNGYLGGNVLFHRFLCMYVQQQFYVFNILAYHLTNLDLRFSNFHVPINKNKAQKLIRIYFNIDFNLEKEIIKCKSINNVAKYTNELVKITNINKSSVRKQLENIKNVWKYILSTYEDRNVNMRTMHKKRKISIKRIVKFIKTYFQLYKFFIKKGESVKINTNDDPNRNNRSFLFNNKKKKRKGKGKKKGKSNTNSKNEYVQHNIIKILENMLGIYLAKRYFRLYWIMVYHIEVPKKINIAYPYFNNIILLLLEKLQINDFMLPKEYINISKNIYSTYKSNKKMDRLKSKLYSLADIDSSLRSSALIRLKCILNLLCCFRNSYELTKLLLIFYELQKYEPFINEKTFIKQNIGNNDFVNRIMGFIKDAENFSKRKKAEYENQLGIEEPNNF</sequence>
<keyword evidence="2" id="KW-1185">Reference proteome</keyword>
<evidence type="ECO:0000313" key="2">
    <source>
        <dbReference type="Proteomes" id="UP001056978"/>
    </source>
</evidence>
<organism evidence="1 2">
    <name type="scientific">Plasmodium brasilianum</name>
    <dbReference type="NCBI Taxonomy" id="5824"/>
    <lineage>
        <taxon>Eukaryota</taxon>
        <taxon>Sar</taxon>
        <taxon>Alveolata</taxon>
        <taxon>Apicomplexa</taxon>
        <taxon>Aconoidasida</taxon>
        <taxon>Haemosporida</taxon>
        <taxon>Plasmodiidae</taxon>
        <taxon>Plasmodium</taxon>
        <taxon>Plasmodium (Plasmodium)</taxon>
    </lineage>
</organism>